<keyword evidence="5" id="KW-1185">Reference proteome</keyword>
<name>H2Z4J4_CIOSA</name>
<dbReference type="OMA" id="WLENDIS"/>
<dbReference type="STRING" id="51511.ENSCSAVP00000012506"/>
<protein>
    <recommendedName>
        <fullName evidence="3">Peptidase S1 domain-containing protein</fullName>
    </recommendedName>
</protein>
<dbReference type="InterPro" id="IPR001314">
    <property type="entry name" value="Peptidase_S1A"/>
</dbReference>
<dbReference type="AlphaFoldDB" id="H2Z4J4"/>
<dbReference type="SMART" id="SM00020">
    <property type="entry name" value="Tryp_SPc"/>
    <property type="match status" value="1"/>
</dbReference>
<reference evidence="5" key="1">
    <citation type="submission" date="2003-08" db="EMBL/GenBank/DDBJ databases">
        <authorList>
            <person name="Birren B."/>
            <person name="Nusbaum C."/>
            <person name="Abebe A."/>
            <person name="Abouelleil A."/>
            <person name="Adekoya E."/>
            <person name="Ait-zahra M."/>
            <person name="Allen N."/>
            <person name="Allen T."/>
            <person name="An P."/>
            <person name="Anderson M."/>
            <person name="Anderson S."/>
            <person name="Arachchi H."/>
            <person name="Armbruster J."/>
            <person name="Bachantsang P."/>
            <person name="Baldwin J."/>
            <person name="Barry A."/>
            <person name="Bayul T."/>
            <person name="Blitshsteyn B."/>
            <person name="Bloom T."/>
            <person name="Blye J."/>
            <person name="Boguslavskiy L."/>
            <person name="Borowsky M."/>
            <person name="Boukhgalter B."/>
            <person name="Brunache A."/>
            <person name="Butler J."/>
            <person name="Calixte N."/>
            <person name="Calvo S."/>
            <person name="Camarata J."/>
            <person name="Campo K."/>
            <person name="Chang J."/>
            <person name="Cheshatsang Y."/>
            <person name="Citroen M."/>
            <person name="Collymore A."/>
            <person name="Considine T."/>
            <person name="Cook A."/>
            <person name="Cooke P."/>
            <person name="Corum B."/>
            <person name="Cuomo C."/>
            <person name="David R."/>
            <person name="Dawoe T."/>
            <person name="Degray S."/>
            <person name="Dodge S."/>
            <person name="Dooley K."/>
            <person name="Dorje P."/>
            <person name="Dorjee K."/>
            <person name="Dorris L."/>
            <person name="Duffey N."/>
            <person name="Dupes A."/>
            <person name="Elkins T."/>
            <person name="Engels R."/>
            <person name="Erickson J."/>
            <person name="Farina A."/>
            <person name="Faro S."/>
            <person name="Ferreira P."/>
            <person name="Fischer H."/>
            <person name="Fitzgerald M."/>
            <person name="Foley K."/>
            <person name="Gage D."/>
            <person name="Galagan J."/>
            <person name="Gearin G."/>
            <person name="Gnerre S."/>
            <person name="Gnirke A."/>
            <person name="Goyette A."/>
            <person name="Graham J."/>
            <person name="Grandbois E."/>
            <person name="Gyaltsen K."/>
            <person name="Hafez N."/>
            <person name="Hagopian D."/>
            <person name="Hagos B."/>
            <person name="Hall J."/>
            <person name="Hatcher B."/>
            <person name="Heller A."/>
            <person name="Higgins H."/>
            <person name="Honan T."/>
            <person name="Horn A."/>
            <person name="Houde N."/>
            <person name="Hughes L."/>
            <person name="Hulme W."/>
            <person name="Husby E."/>
            <person name="Iliev I."/>
            <person name="Jaffe D."/>
            <person name="Jones C."/>
            <person name="Kamal M."/>
            <person name="Kamat A."/>
            <person name="Kamvysselis M."/>
            <person name="Karlsson E."/>
            <person name="Kells C."/>
            <person name="Kieu A."/>
            <person name="Kisner P."/>
            <person name="Kodira C."/>
            <person name="Kulbokas E."/>
            <person name="Labutti K."/>
            <person name="Lama D."/>
            <person name="Landers T."/>
            <person name="Leger J."/>
            <person name="Levine S."/>
            <person name="Lewis D."/>
            <person name="Lewis T."/>
            <person name="Lindblad-toh K."/>
            <person name="Liu X."/>
            <person name="Lokyitsang T."/>
            <person name="Lokyitsang Y."/>
            <person name="Lucien O."/>
            <person name="Lui A."/>
            <person name="Ma L.J."/>
            <person name="Mabbitt R."/>
            <person name="Macdonald J."/>
            <person name="Maclean C."/>
            <person name="Major J."/>
            <person name="Manning J."/>
            <person name="Marabella R."/>
            <person name="Maru K."/>
            <person name="Matthews C."/>
            <person name="Mauceli E."/>
            <person name="Mccarthy M."/>
            <person name="Mcdonough S."/>
            <person name="Mcghee T."/>
            <person name="Meldrim J."/>
            <person name="Meneus L."/>
            <person name="Mesirov J."/>
            <person name="Mihalev A."/>
            <person name="Mihova T."/>
            <person name="Mikkelsen T."/>
            <person name="Mlenga V."/>
            <person name="Moru K."/>
            <person name="Mozes J."/>
            <person name="Mulrain L."/>
            <person name="Munson G."/>
            <person name="Naylor J."/>
            <person name="Newes C."/>
            <person name="Nguyen C."/>
            <person name="Nguyen N."/>
            <person name="Nguyen T."/>
            <person name="Nicol R."/>
            <person name="Nielsen C."/>
            <person name="Nizzari M."/>
            <person name="Norbu C."/>
            <person name="Norbu N."/>
            <person name="O'donnell P."/>
            <person name="Okoawo O."/>
            <person name="O'leary S."/>
            <person name="Omotosho B."/>
            <person name="O'neill K."/>
            <person name="Osman S."/>
            <person name="Parker S."/>
            <person name="Perrin D."/>
            <person name="Phunkhang P."/>
            <person name="Piqani B."/>
            <person name="Purcell S."/>
            <person name="Rachupka T."/>
            <person name="Ramasamy U."/>
            <person name="Rameau R."/>
            <person name="Ray V."/>
            <person name="Raymond C."/>
            <person name="Retta R."/>
            <person name="Richardson S."/>
            <person name="Rise C."/>
            <person name="Rodriguez J."/>
            <person name="Rogers J."/>
            <person name="Rogov P."/>
            <person name="Rutman M."/>
            <person name="Schupbach R."/>
            <person name="Seaman C."/>
            <person name="Settipalli S."/>
            <person name="Sharpe T."/>
            <person name="Sheridan J."/>
            <person name="Sherpa N."/>
            <person name="Shi J."/>
            <person name="Smirnov S."/>
            <person name="Smith C."/>
            <person name="Sougnez C."/>
            <person name="Spencer B."/>
            <person name="Stalker J."/>
            <person name="Stange-thomann N."/>
            <person name="Stavropoulos S."/>
            <person name="Stetson K."/>
            <person name="Stone C."/>
            <person name="Stone S."/>
            <person name="Stubbs M."/>
            <person name="Talamas J."/>
            <person name="Tchuinga P."/>
            <person name="Tenzing P."/>
            <person name="Tesfaye S."/>
            <person name="Theodore J."/>
            <person name="Thoulutsang Y."/>
            <person name="Topham K."/>
            <person name="Towey S."/>
            <person name="Tsamla T."/>
            <person name="Tsomo N."/>
            <person name="Vallee D."/>
            <person name="Vassiliev H."/>
            <person name="Venkataraman V."/>
            <person name="Vinson J."/>
            <person name="Vo A."/>
            <person name="Wade C."/>
            <person name="Wang S."/>
            <person name="Wangchuk T."/>
            <person name="Wangdi T."/>
            <person name="Whittaker C."/>
            <person name="Wilkinson J."/>
            <person name="Wu Y."/>
            <person name="Wyman D."/>
            <person name="Yadav S."/>
            <person name="Yang S."/>
            <person name="Yang X."/>
            <person name="Yeager S."/>
            <person name="Yee E."/>
            <person name="Young G."/>
            <person name="Zainoun J."/>
            <person name="Zembeck L."/>
            <person name="Zimmer A."/>
            <person name="Zody M."/>
            <person name="Lander E."/>
        </authorList>
    </citation>
    <scope>NUCLEOTIDE SEQUENCE [LARGE SCALE GENOMIC DNA]</scope>
</reference>
<evidence type="ECO:0000259" key="3">
    <source>
        <dbReference type="PROSITE" id="PS50240"/>
    </source>
</evidence>
<dbReference type="PANTHER" id="PTHR24256">
    <property type="entry name" value="TRYPTASE-RELATED"/>
    <property type="match status" value="1"/>
</dbReference>
<organism evidence="4 5">
    <name type="scientific">Ciona savignyi</name>
    <name type="common">Pacific transparent sea squirt</name>
    <dbReference type="NCBI Taxonomy" id="51511"/>
    <lineage>
        <taxon>Eukaryota</taxon>
        <taxon>Metazoa</taxon>
        <taxon>Chordata</taxon>
        <taxon>Tunicata</taxon>
        <taxon>Ascidiacea</taxon>
        <taxon>Phlebobranchia</taxon>
        <taxon>Cionidae</taxon>
        <taxon>Ciona</taxon>
    </lineage>
</organism>
<evidence type="ECO:0000256" key="2">
    <source>
        <dbReference type="ARBA" id="ARBA00024195"/>
    </source>
</evidence>
<dbReference type="Pfam" id="PF00089">
    <property type="entry name" value="Trypsin"/>
    <property type="match status" value="1"/>
</dbReference>
<dbReference type="InterPro" id="IPR033116">
    <property type="entry name" value="TRYPSIN_SER"/>
</dbReference>
<dbReference type="InParanoid" id="H2Z4J4"/>
<dbReference type="CDD" id="cd00190">
    <property type="entry name" value="Tryp_SPc"/>
    <property type="match status" value="1"/>
</dbReference>
<dbReference type="GO" id="GO:0004252">
    <property type="term" value="F:serine-type endopeptidase activity"/>
    <property type="evidence" value="ECO:0007669"/>
    <property type="project" value="InterPro"/>
</dbReference>
<dbReference type="Proteomes" id="UP000007875">
    <property type="component" value="Unassembled WGS sequence"/>
</dbReference>
<proteinExistence type="inferred from homology"/>
<sequence length="191" mass="21255">MHPGFSNWLENDISLLEFREPFEFNPGTNIAPVCLPWNEETPIDTQCYAAGWGATDPNLIELSETLQEVNLRYLDMDACRFAYDQPPSDPFRIPNADKLNETRMICAGRMRGGADTCVGDSGGPLMCQRCSTCSWYIAGITSYGTENCGAVGRPGVYTKVLAYEQWIRDTTNGDILQIRNFKGSCSITTLQ</sequence>
<dbReference type="InterPro" id="IPR009003">
    <property type="entry name" value="Peptidase_S1_PA"/>
</dbReference>
<comment type="similarity">
    <text evidence="2">Belongs to the peptidase S1 family. CLIP subfamily.</text>
</comment>
<keyword evidence="1" id="KW-1015">Disulfide bond</keyword>
<dbReference type="Gene3D" id="2.40.10.10">
    <property type="entry name" value="Trypsin-like serine proteases"/>
    <property type="match status" value="2"/>
</dbReference>
<reference evidence="4" key="2">
    <citation type="submission" date="2025-08" db="UniProtKB">
        <authorList>
            <consortium name="Ensembl"/>
        </authorList>
    </citation>
    <scope>IDENTIFICATION</scope>
</reference>
<dbReference type="InterPro" id="IPR051487">
    <property type="entry name" value="Ser/Thr_Proteases_Immune/Dev"/>
</dbReference>
<dbReference type="eggNOG" id="KOG3627">
    <property type="taxonomic scope" value="Eukaryota"/>
</dbReference>
<accession>H2Z4J4</accession>
<evidence type="ECO:0000313" key="4">
    <source>
        <dbReference type="Ensembl" id="ENSCSAVP00000012506.1"/>
    </source>
</evidence>
<dbReference type="PROSITE" id="PS50240">
    <property type="entry name" value="TRYPSIN_DOM"/>
    <property type="match status" value="1"/>
</dbReference>
<dbReference type="SUPFAM" id="SSF50494">
    <property type="entry name" value="Trypsin-like serine proteases"/>
    <property type="match status" value="1"/>
</dbReference>
<dbReference type="HOGENOM" id="CLU_006842_13_1_1"/>
<evidence type="ECO:0000256" key="1">
    <source>
        <dbReference type="ARBA" id="ARBA00023157"/>
    </source>
</evidence>
<feature type="domain" description="Peptidase S1" evidence="3">
    <location>
        <begin position="1"/>
        <end position="172"/>
    </location>
</feature>
<dbReference type="FunFam" id="2.40.10.10:FF:000002">
    <property type="entry name" value="Transmembrane protease serine"/>
    <property type="match status" value="1"/>
</dbReference>
<dbReference type="PRINTS" id="PR00722">
    <property type="entry name" value="CHYMOTRYPSIN"/>
</dbReference>
<dbReference type="PROSITE" id="PS00135">
    <property type="entry name" value="TRYPSIN_SER"/>
    <property type="match status" value="1"/>
</dbReference>
<reference evidence="4" key="3">
    <citation type="submission" date="2025-09" db="UniProtKB">
        <authorList>
            <consortium name="Ensembl"/>
        </authorList>
    </citation>
    <scope>IDENTIFICATION</scope>
</reference>
<dbReference type="InterPro" id="IPR043504">
    <property type="entry name" value="Peptidase_S1_PA_chymotrypsin"/>
</dbReference>
<dbReference type="GeneTree" id="ENSGT00940000162823"/>
<evidence type="ECO:0000313" key="5">
    <source>
        <dbReference type="Proteomes" id="UP000007875"/>
    </source>
</evidence>
<dbReference type="InterPro" id="IPR001254">
    <property type="entry name" value="Trypsin_dom"/>
</dbReference>
<dbReference type="GO" id="GO:0006508">
    <property type="term" value="P:proteolysis"/>
    <property type="evidence" value="ECO:0007669"/>
    <property type="project" value="InterPro"/>
</dbReference>
<dbReference type="Ensembl" id="ENSCSAVT00000012650.1">
    <property type="protein sequence ID" value="ENSCSAVP00000012506.1"/>
    <property type="gene ID" value="ENSCSAVG00000007345.1"/>
</dbReference>